<evidence type="ECO:0008006" key="4">
    <source>
        <dbReference type="Google" id="ProtNLM"/>
    </source>
</evidence>
<organism evidence="2 3">
    <name type="scientific">Paramecium octaurelia</name>
    <dbReference type="NCBI Taxonomy" id="43137"/>
    <lineage>
        <taxon>Eukaryota</taxon>
        <taxon>Sar</taxon>
        <taxon>Alveolata</taxon>
        <taxon>Ciliophora</taxon>
        <taxon>Intramacronucleata</taxon>
        <taxon>Oligohymenophorea</taxon>
        <taxon>Peniculida</taxon>
        <taxon>Parameciidae</taxon>
        <taxon>Paramecium</taxon>
    </lineage>
</organism>
<protein>
    <recommendedName>
        <fullName evidence="4">Transmembrane protein</fullName>
    </recommendedName>
</protein>
<evidence type="ECO:0000313" key="3">
    <source>
        <dbReference type="Proteomes" id="UP000683925"/>
    </source>
</evidence>
<proteinExistence type="predicted"/>
<feature type="transmembrane region" description="Helical" evidence="1">
    <location>
        <begin position="32"/>
        <end position="50"/>
    </location>
</feature>
<keyword evidence="3" id="KW-1185">Reference proteome</keyword>
<sequence length="542" mass="64684">MLNKLTLSFKSEAIEQEFRENQQQKIKEEFKLFTIQCLLYFPFYVLTYFQSQYFNLISILIILIITGLVVLFKLIIDNSPNWINIILPILQILFALIWSADNLQSEQYITKYSWFYGFQSFYFHYAIMQQGYQILPQTLSLLGLYVYFIILFTNDTLEFIALSLTQFSVVIGLIFLKYTNLRLKRLQFIDHRERNKWIKIIEQVVDYQLIVVQFDKRQDQIIMKQINDETKEKFQIKDNQDLRKILRDMQIITSGTSQSKPIKESLEKAIRDQFCHNYQQLVPSYDVISNVLKQEFRVKLIQYIVQEVQCVILAFDCQSRQEIKSALMNQKLSENIFLQYSSNILSCICNYHNKLVILQQIVNLQFYRIWVDNKRLITQKTQIKLPSLISQLQNTLQRKIKLKQSFEFNDSLLLNFNALQMVLVGLTQFVDHDFKVAIKLNNQILMKHLTFKIETKNTLVPIQICNLIQRQLDFDDNNWIKNKQKIIECIKILSDKKQTNQDVFLFSFIMCSYFLNSSFNQSKLRFSKKKDQRQKVTFEIII</sequence>
<reference evidence="2" key="1">
    <citation type="submission" date="2021-01" db="EMBL/GenBank/DDBJ databases">
        <authorList>
            <consortium name="Genoscope - CEA"/>
            <person name="William W."/>
        </authorList>
    </citation>
    <scope>NUCLEOTIDE SEQUENCE</scope>
</reference>
<dbReference type="Proteomes" id="UP000683925">
    <property type="component" value="Unassembled WGS sequence"/>
</dbReference>
<comment type="caution">
    <text evidence="2">The sequence shown here is derived from an EMBL/GenBank/DDBJ whole genome shotgun (WGS) entry which is preliminary data.</text>
</comment>
<keyword evidence="1" id="KW-0812">Transmembrane</keyword>
<name>A0A8S1SI19_PAROT</name>
<feature type="transmembrane region" description="Helical" evidence="1">
    <location>
        <begin position="159"/>
        <end position="176"/>
    </location>
</feature>
<dbReference type="AlphaFoldDB" id="A0A8S1SI19"/>
<feature type="transmembrane region" description="Helical" evidence="1">
    <location>
        <begin position="134"/>
        <end position="153"/>
    </location>
</feature>
<dbReference type="OrthoDB" id="303113at2759"/>
<keyword evidence="1" id="KW-1133">Transmembrane helix</keyword>
<evidence type="ECO:0000256" key="1">
    <source>
        <dbReference type="SAM" id="Phobius"/>
    </source>
</evidence>
<keyword evidence="1" id="KW-0472">Membrane</keyword>
<dbReference type="OMA" id="FIDHRER"/>
<dbReference type="EMBL" id="CAJJDP010000009">
    <property type="protein sequence ID" value="CAD8139420.1"/>
    <property type="molecule type" value="Genomic_DNA"/>
</dbReference>
<evidence type="ECO:0000313" key="2">
    <source>
        <dbReference type="EMBL" id="CAD8139420.1"/>
    </source>
</evidence>
<feature type="transmembrane region" description="Helical" evidence="1">
    <location>
        <begin position="56"/>
        <end position="75"/>
    </location>
</feature>
<accession>A0A8S1SI19</accession>
<gene>
    <name evidence="2" type="ORF">POCTA_138.1.T0100418</name>
</gene>
<feature type="transmembrane region" description="Helical" evidence="1">
    <location>
        <begin position="82"/>
        <end position="100"/>
    </location>
</feature>